<organism evidence="1 2">
    <name type="scientific">Paenibacillus swuensis</name>
    <dbReference type="NCBI Taxonomy" id="1178515"/>
    <lineage>
        <taxon>Bacteria</taxon>
        <taxon>Bacillati</taxon>
        <taxon>Bacillota</taxon>
        <taxon>Bacilli</taxon>
        <taxon>Bacillales</taxon>
        <taxon>Paenibacillaceae</taxon>
        <taxon>Paenibacillus</taxon>
    </lineage>
</organism>
<dbReference type="OrthoDB" id="2482175at2"/>
<evidence type="ECO:0000313" key="2">
    <source>
        <dbReference type="Proteomes" id="UP000076927"/>
    </source>
</evidence>
<accession>A0A172TEU6</accession>
<evidence type="ECO:0000313" key="1">
    <source>
        <dbReference type="EMBL" id="ANE45569.1"/>
    </source>
</evidence>
<dbReference type="KEGG" id="pswu:SY83_03780"/>
<dbReference type="AlphaFoldDB" id="A0A172TEU6"/>
<protein>
    <submittedName>
        <fullName evidence="1">Uncharacterized protein</fullName>
    </submittedName>
</protein>
<gene>
    <name evidence="1" type="ORF">SY83_03780</name>
</gene>
<dbReference type="EMBL" id="CP011388">
    <property type="protein sequence ID" value="ANE45569.1"/>
    <property type="molecule type" value="Genomic_DNA"/>
</dbReference>
<reference evidence="1 2" key="1">
    <citation type="submission" date="2015-01" db="EMBL/GenBank/DDBJ databases">
        <title>Paenibacillus swuensis/DY6/whole genome sequencing.</title>
        <authorList>
            <person name="Kim M.K."/>
            <person name="Srinivasan S."/>
            <person name="Lee J.-J."/>
        </authorList>
    </citation>
    <scope>NUCLEOTIDE SEQUENCE [LARGE SCALE GENOMIC DNA]</scope>
    <source>
        <strain evidence="1 2">DY6</strain>
    </source>
</reference>
<dbReference type="Proteomes" id="UP000076927">
    <property type="component" value="Chromosome"/>
</dbReference>
<sequence length="735" mass="83719">MQVKKNMNRWFVLMIALFVIPLLLGAEAPANTAQIKLEVKNDYETNEIVIRAKVTSSLSILTVKASFNDTEKDLVYRPSIQQWELWSSLAVLKPGIQPIVIKATDASGNTHTYTGSYTVPTHTVQLKSPVAHQFFNKSVTADVYTQPEVGLFLEDHYGVNQPGEPYRILPIATGGSYIREEIPLRSERVDTSLYDKEVFRPWNQSPVNLIFQAMHQYKSGPLGRRDVPVYVDTSHRLQILHSVPGKILDYDQSRVLYITNKKQLYLKYLTTGETKHVAEMRYITTATLTPKGCIYKVADSGVRAPAYEWTEAGTTQKLSYIPEIKGGYALYKQDGLYKLRNLTTSKVEWTIRGDAVVQFFYYGKVVYWLDNYFYSFQNGQTTRLFEQAGVFNFIATSTNKIVYTVKNAQTLEYELYHSDYYYRKKKLGAMGNYEVPKPHTDYEYNENWIAYKLPSPGFSYSLPRNLHVINSEGQSKQITFHKEEVDTVIEGVNYYGDIIFSDKTGSSYIASYTRPTPVLISKSASIIKFMNDKIYSAIGNSIMEVNQIPDSTLLSHEYKNHVFTLTYSGPVKQGSGSQGIQVRMERTGEQLKFKAVWGGNALRIELLEPMLGDAEIVVPHHATSDMKGIPASSYDTYWNYDPYGYSGTVLGLSLYDPLYAFSALSNVSVSLYQITPFGEKFIDRKLTTSLGGVHFFVQEKGYYKYRIEKEGYVDMEEEVYIGVGELYKAFNLTRE</sequence>
<name>A0A172TEU6_9BACL</name>
<dbReference type="PATRIC" id="fig|1178515.4.peg.750"/>
<keyword evidence="2" id="KW-1185">Reference proteome</keyword>
<proteinExistence type="predicted"/>